<dbReference type="InterPro" id="IPR052819">
    <property type="entry name" value="Chromatin_regulatory_protein"/>
</dbReference>
<name>A0ABY0FNQ2_9PLEO</name>
<dbReference type="InterPro" id="IPR011011">
    <property type="entry name" value="Znf_FYVE_PHD"/>
</dbReference>
<protein>
    <recommendedName>
        <fullName evidence="6">PHD-type domain-containing protein</fullName>
    </recommendedName>
</protein>
<dbReference type="EMBL" id="PDXF01000239">
    <property type="protein sequence ID" value="RYN82569.1"/>
    <property type="molecule type" value="Genomic_DNA"/>
</dbReference>
<keyword evidence="2 4" id="KW-0863">Zinc-finger</keyword>
<reference evidence="8" key="1">
    <citation type="journal article" date="2019" name="bioRxiv">
        <title>Genomics, evolutionary history and diagnostics of the Alternaria alternata species group including apple and Asian pear pathotypes.</title>
        <authorList>
            <person name="Armitage A.D."/>
            <person name="Cockerton H.M."/>
            <person name="Sreenivasaprasad S."/>
            <person name="Woodhall J.W."/>
            <person name="Lane C.R."/>
            <person name="Harrison R.J."/>
            <person name="Clarkson J.P."/>
        </authorList>
    </citation>
    <scope>NUCLEOTIDE SEQUENCE [LARGE SCALE GENOMIC DNA]</scope>
    <source>
        <strain evidence="8">FERA 635</strain>
    </source>
</reference>
<dbReference type="SMART" id="SM00249">
    <property type="entry name" value="PHD"/>
    <property type="match status" value="2"/>
</dbReference>
<dbReference type="Proteomes" id="UP000293195">
    <property type="component" value="Unassembled WGS sequence"/>
</dbReference>
<evidence type="ECO:0000256" key="2">
    <source>
        <dbReference type="ARBA" id="ARBA00022771"/>
    </source>
</evidence>
<keyword evidence="1" id="KW-0479">Metal-binding</keyword>
<dbReference type="SUPFAM" id="SSF57903">
    <property type="entry name" value="FYVE/PHD zinc finger"/>
    <property type="match status" value="2"/>
</dbReference>
<keyword evidence="8" id="KW-1185">Reference proteome</keyword>
<dbReference type="PROSITE" id="PS01359">
    <property type="entry name" value="ZF_PHD_1"/>
    <property type="match status" value="1"/>
</dbReference>
<dbReference type="Gene3D" id="3.30.40.10">
    <property type="entry name" value="Zinc/RING finger domain, C3HC4 (zinc finger)"/>
    <property type="match status" value="2"/>
</dbReference>
<evidence type="ECO:0000313" key="8">
    <source>
        <dbReference type="Proteomes" id="UP000293195"/>
    </source>
</evidence>
<evidence type="ECO:0000256" key="5">
    <source>
        <dbReference type="SAM" id="MobiDB-lite"/>
    </source>
</evidence>
<gene>
    <name evidence="7" type="ORF">AA0119_g13408</name>
</gene>
<feature type="region of interest" description="Disordered" evidence="5">
    <location>
        <begin position="194"/>
        <end position="214"/>
    </location>
</feature>
<evidence type="ECO:0000256" key="3">
    <source>
        <dbReference type="ARBA" id="ARBA00022833"/>
    </source>
</evidence>
<feature type="domain" description="PHD-type" evidence="6">
    <location>
        <begin position="217"/>
        <end position="264"/>
    </location>
</feature>
<dbReference type="InterPro" id="IPR001965">
    <property type="entry name" value="Znf_PHD"/>
</dbReference>
<accession>A0ABY0FNQ2</accession>
<evidence type="ECO:0000256" key="1">
    <source>
        <dbReference type="ARBA" id="ARBA00022723"/>
    </source>
</evidence>
<organism evidence="7 8">
    <name type="scientific">Alternaria tenuissima</name>
    <dbReference type="NCBI Taxonomy" id="119927"/>
    <lineage>
        <taxon>Eukaryota</taxon>
        <taxon>Fungi</taxon>
        <taxon>Dikarya</taxon>
        <taxon>Ascomycota</taxon>
        <taxon>Pezizomycotina</taxon>
        <taxon>Dothideomycetes</taxon>
        <taxon>Pleosporomycetidae</taxon>
        <taxon>Pleosporales</taxon>
        <taxon>Pleosporineae</taxon>
        <taxon>Pleosporaceae</taxon>
        <taxon>Alternaria</taxon>
        <taxon>Alternaria sect. Alternaria</taxon>
        <taxon>Alternaria alternata complex</taxon>
    </lineage>
</organism>
<dbReference type="Pfam" id="PF00628">
    <property type="entry name" value="PHD"/>
    <property type="match status" value="1"/>
</dbReference>
<evidence type="ECO:0000259" key="6">
    <source>
        <dbReference type="PROSITE" id="PS50016"/>
    </source>
</evidence>
<proteinExistence type="predicted"/>
<keyword evidence="3" id="KW-0862">Zinc</keyword>
<comment type="caution">
    <text evidence="7">The sequence shown here is derived from an EMBL/GenBank/DDBJ whole genome shotgun (WGS) entry which is preliminary data.</text>
</comment>
<sequence>MPPGKSARRNDLDFKPWDFNCNKKLHKDFHWMKIDAPYPDDVLSWDEYKKCDIVSIELDGGCFECGMIVHAFEGKKGEILCVIAWIYDRQGAEKRSFHAWPEGTKYLLSNHFQLINSESFRGRAVSEVQDALSGDHYNHGINFYSRKLDTFDEGDNCIVKARRSMNLSGRLNSRTNTREKLFESDRTFAGVAFTGGGGSRQLGPDDNDPNSTQSESDDFCSACRGAGEFVCCENCPRVFHLLCCDPPRTEVPDGAFYCYECNAKSAAPDGSADSYPSLGPLFNNLERTNPRAFALPSGIQNNFEGVSARPDGSYSEEVKKFPLAKNSGYGYQRPEYTKLIDADHKVILCTQCGVSSGNKRQMLKCDFCYAYWHLDCVDPPLANPPHISLEASQRDAWRCPRHIEHDLRSGLLLQNDLSSKDGDSEMADAAPVARVPRRVRVRKQPEYVESTFSRGMRNNGLIDITNDPDDDTDGEGNYVFGDNVSKNVNSKIFRVSEKGLILDFVSKVKSGRVGKKVRHAADTASRRRASMQSFIAYPFSQQQAALALAQLANKTPETNPGEGKVHALILGLTSEAPPAVSSAMSNADPPPPSADERAHLEMLQKLIQQRLGA</sequence>
<evidence type="ECO:0000313" key="7">
    <source>
        <dbReference type="EMBL" id="RYN82569.1"/>
    </source>
</evidence>
<dbReference type="InterPro" id="IPR019787">
    <property type="entry name" value="Znf_PHD-finger"/>
</dbReference>
<dbReference type="PANTHER" id="PTHR47636:SF1">
    <property type="entry name" value="TRANSCRIPTIONAL REGULATORY PROTEIN RCO1"/>
    <property type="match status" value="1"/>
</dbReference>
<dbReference type="InterPro" id="IPR019786">
    <property type="entry name" value="Zinc_finger_PHD-type_CS"/>
</dbReference>
<dbReference type="InterPro" id="IPR013083">
    <property type="entry name" value="Znf_RING/FYVE/PHD"/>
</dbReference>
<dbReference type="PANTHER" id="PTHR47636">
    <property type="entry name" value="TRANSCRIPTIONAL REGULATORY PROTEIN RCO1"/>
    <property type="match status" value="1"/>
</dbReference>
<evidence type="ECO:0000256" key="4">
    <source>
        <dbReference type="PROSITE-ProRule" id="PRU00146"/>
    </source>
</evidence>
<dbReference type="PROSITE" id="PS50016">
    <property type="entry name" value="ZF_PHD_2"/>
    <property type="match status" value="1"/>
</dbReference>